<feature type="compositionally biased region" description="Basic residues" evidence="9">
    <location>
        <begin position="623"/>
        <end position="632"/>
    </location>
</feature>
<feature type="region of interest" description="Disordered" evidence="9">
    <location>
        <begin position="537"/>
        <end position="1026"/>
    </location>
</feature>
<feature type="region of interest" description="Disordered" evidence="9">
    <location>
        <begin position="326"/>
        <end position="371"/>
    </location>
</feature>
<keyword evidence="2" id="KW-0723">Serine/threonine-protein kinase</keyword>
<dbReference type="OMA" id="MDYCHRF"/>
<feature type="compositionally biased region" description="Acidic residues" evidence="9">
    <location>
        <begin position="882"/>
        <end position="925"/>
    </location>
</feature>
<dbReference type="GeneID" id="16076101"/>
<accession>F2U5E1</accession>
<dbReference type="Pfam" id="PF00069">
    <property type="entry name" value="Pkinase"/>
    <property type="match status" value="1"/>
</dbReference>
<evidence type="ECO:0000256" key="6">
    <source>
        <dbReference type="ARBA" id="ARBA00022840"/>
    </source>
</evidence>
<keyword evidence="3" id="KW-0808">Transferase</keyword>
<comment type="catalytic activity">
    <reaction evidence="8">
        <text>L-seryl-[protein] + ATP = O-phospho-L-seryl-[protein] + ADP + H(+)</text>
        <dbReference type="Rhea" id="RHEA:17989"/>
        <dbReference type="Rhea" id="RHEA-COMP:9863"/>
        <dbReference type="Rhea" id="RHEA-COMP:11604"/>
        <dbReference type="ChEBI" id="CHEBI:15378"/>
        <dbReference type="ChEBI" id="CHEBI:29999"/>
        <dbReference type="ChEBI" id="CHEBI:30616"/>
        <dbReference type="ChEBI" id="CHEBI:83421"/>
        <dbReference type="ChEBI" id="CHEBI:456216"/>
        <dbReference type="EC" id="2.7.11.1"/>
    </reaction>
</comment>
<dbReference type="SMART" id="SM00220">
    <property type="entry name" value="S_TKc"/>
    <property type="match status" value="1"/>
</dbReference>
<feature type="compositionally biased region" description="Acidic residues" evidence="9">
    <location>
        <begin position="992"/>
        <end position="1012"/>
    </location>
</feature>
<feature type="region of interest" description="Disordered" evidence="9">
    <location>
        <begin position="1039"/>
        <end position="1063"/>
    </location>
</feature>
<feature type="domain" description="Protein kinase" evidence="10">
    <location>
        <begin position="4"/>
        <end position="259"/>
    </location>
</feature>
<evidence type="ECO:0000313" key="12">
    <source>
        <dbReference type="Proteomes" id="UP000007799"/>
    </source>
</evidence>
<proteinExistence type="predicted"/>
<keyword evidence="5 11" id="KW-0418">Kinase</keyword>
<evidence type="ECO:0000259" key="10">
    <source>
        <dbReference type="PROSITE" id="PS50011"/>
    </source>
</evidence>
<dbReference type="GO" id="GO:0004674">
    <property type="term" value="F:protein serine/threonine kinase activity"/>
    <property type="evidence" value="ECO:0007669"/>
    <property type="project" value="UniProtKB-KW"/>
</dbReference>
<keyword evidence="4" id="KW-0547">Nucleotide-binding</keyword>
<dbReference type="GO" id="GO:0005524">
    <property type="term" value="F:ATP binding"/>
    <property type="evidence" value="ECO:0007669"/>
    <property type="project" value="UniProtKB-KW"/>
</dbReference>
<evidence type="ECO:0000256" key="8">
    <source>
        <dbReference type="ARBA" id="ARBA00048679"/>
    </source>
</evidence>
<dbReference type="PANTHER" id="PTHR44899">
    <property type="entry name" value="CAMK FAMILY PROTEIN KINASE"/>
    <property type="match status" value="1"/>
</dbReference>
<dbReference type="EC" id="2.7.11.1" evidence="1"/>
<dbReference type="KEGG" id="sre:PTSG_03788"/>
<dbReference type="InParanoid" id="F2U5E1"/>
<dbReference type="Proteomes" id="UP000007799">
    <property type="component" value="Unassembled WGS sequence"/>
</dbReference>
<feature type="compositionally biased region" description="Basic residues" evidence="9">
    <location>
        <begin position="779"/>
        <end position="794"/>
    </location>
</feature>
<feature type="compositionally biased region" description="Basic residues" evidence="9">
    <location>
        <begin position="709"/>
        <end position="726"/>
    </location>
</feature>
<evidence type="ECO:0000256" key="2">
    <source>
        <dbReference type="ARBA" id="ARBA00022527"/>
    </source>
</evidence>
<dbReference type="CDD" id="cd08215">
    <property type="entry name" value="STKc_Nek"/>
    <property type="match status" value="1"/>
</dbReference>
<feature type="compositionally biased region" description="Low complexity" evidence="9">
    <location>
        <begin position="451"/>
        <end position="460"/>
    </location>
</feature>
<dbReference type="InterPro" id="IPR051131">
    <property type="entry name" value="NEK_Ser/Thr_kinase_NIMA"/>
</dbReference>
<feature type="compositionally biased region" description="Low complexity" evidence="9">
    <location>
        <begin position="745"/>
        <end position="772"/>
    </location>
</feature>
<comment type="catalytic activity">
    <reaction evidence="7">
        <text>L-threonyl-[protein] + ATP = O-phospho-L-threonyl-[protein] + ADP + H(+)</text>
        <dbReference type="Rhea" id="RHEA:46608"/>
        <dbReference type="Rhea" id="RHEA-COMP:11060"/>
        <dbReference type="Rhea" id="RHEA-COMP:11605"/>
        <dbReference type="ChEBI" id="CHEBI:15378"/>
        <dbReference type="ChEBI" id="CHEBI:30013"/>
        <dbReference type="ChEBI" id="CHEBI:30616"/>
        <dbReference type="ChEBI" id="CHEBI:61977"/>
        <dbReference type="ChEBI" id="CHEBI:456216"/>
        <dbReference type="EC" id="2.7.11.1"/>
    </reaction>
</comment>
<feature type="compositionally biased region" description="Basic residues" evidence="9">
    <location>
        <begin position="734"/>
        <end position="744"/>
    </location>
</feature>
<dbReference type="eggNOG" id="KOG0589">
    <property type="taxonomic scope" value="Eukaryota"/>
</dbReference>
<dbReference type="PROSITE" id="PS00108">
    <property type="entry name" value="PROTEIN_KINASE_ST"/>
    <property type="match status" value="1"/>
</dbReference>
<dbReference type="InterPro" id="IPR011009">
    <property type="entry name" value="Kinase-like_dom_sf"/>
</dbReference>
<evidence type="ECO:0000256" key="5">
    <source>
        <dbReference type="ARBA" id="ARBA00022777"/>
    </source>
</evidence>
<feature type="compositionally biased region" description="Low complexity" evidence="9">
    <location>
        <begin position="489"/>
        <end position="514"/>
    </location>
</feature>
<name>F2U5E1_SALR5</name>
<reference evidence="11" key="1">
    <citation type="submission" date="2009-08" db="EMBL/GenBank/DDBJ databases">
        <title>Annotation of Salpingoeca rosetta.</title>
        <authorList>
            <consortium name="The Broad Institute Genome Sequencing Platform"/>
            <person name="Russ C."/>
            <person name="Cuomo C."/>
            <person name="Burger G."/>
            <person name="Gray M.W."/>
            <person name="Holland P.W.H."/>
            <person name="King N."/>
            <person name="Lang F.B.F."/>
            <person name="Roger A.J."/>
            <person name="Ruiz-Trillo I."/>
            <person name="Young S.K."/>
            <person name="Zeng Q."/>
            <person name="Gargeya S."/>
            <person name="Alvarado L."/>
            <person name="Berlin A."/>
            <person name="Chapman S.B."/>
            <person name="Chen Z."/>
            <person name="Freedman E."/>
            <person name="Gellesch M."/>
            <person name="Goldberg J."/>
            <person name="Griggs A."/>
            <person name="Gujja S."/>
            <person name="Heilman E."/>
            <person name="Heiman D."/>
            <person name="Howarth C."/>
            <person name="Mehta T."/>
            <person name="Neiman D."/>
            <person name="Pearson M."/>
            <person name="Roberts A."/>
            <person name="Saif S."/>
            <person name="Shea T."/>
            <person name="Shenoy N."/>
            <person name="Sisk P."/>
            <person name="Stolte C."/>
            <person name="Sykes S."/>
            <person name="White J."/>
            <person name="Yandava C."/>
            <person name="Haas B."/>
            <person name="Nusbaum C."/>
            <person name="Birren B."/>
        </authorList>
    </citation>
    <scope>NUCLEOTIDE SEQUENCE [LARGE SCALE GENOMIC DNA]</scope>
    <source>
        <strain evidence="11">ATCC 50818</strain>
    </source>
</reference>
<evidence type="ECO:0000256" key="9">
    <source>
        <dbReference type="SAM" id="MobiDB-lite"/>
    </source>
</evidence>
<dbReference type="RefSeq" id="XP_004995521.1">
    <property type="nucleotide sequence ID" value="XM_004995464.1"/>
</dbReference>
<dbReference type="Gene3D" id="1.10.510.10">
    <property type="entry name" value="Transferase(Phosphotransferase) domain 1"/>
    <property type="match status" value="1"/>
</dbReference>
<gene>
    <name evidence="11" type="ORF">PTSG_03788</name>
</gene>
<dbReference type="PROSITE" id="PS50011">
    <property type="entry name" value="PROTEIN_KINASE_DOM"/>
    <property type="match status" value="1"/>
</dbReference>
<evidence type="ECO:0000256" key="1">
    <source>
        <dbReference type="ARBA" id="ARBA00012513"/>
    </source>
</evidence>
<keyword evidence="6" id="KW-0067">ATP-binding</keyword>
<dbReference type="PANTHER" id="PTHR44899:SF3">
    <property type="entry name" value="SERINE_THREONINE-PROTEIN KINASE NEK1"/>
    <property type="match status" value="1"/>
</dbReference>
<evidence type="ECO:0000256" key="7">
    <source>
        <dbReference type="ARBA" id="ARBA00047899"/>
    </source>
</evidence>
<feature type="compositionally biased region" description="Acidic residues" evidence="9">
    <location>
        <begin position="1054"/>
        <end position="1063"/>
    </location>
</feature>
<feature type="region of interest" description="Disordered" evidence="9">
    <location>
        <begin position="398"/>
        <end position="515"/>
    </location>
</feature>
<feature type="compositionally biased region" description="Low complexity" evidence="9">
    <location>
        <begin position="570"/>
        <end position="584"/>
    </location>
</feature>
<dbReference type="InterPro" id="IPR000719">
    <property type="entry name" value="Prot_kinase_dom"/>
</dbReference>
<dbReference type="AlphaFoldDB" id="F2U5E1"/>
<sequence>MEAYTLVERVGRGAEGTVWLVKHRQLPRRRFVMKKIWIGAKKRSSLQEAEILKKLDHRHVIKYYDSFLDKAGEHLCIITDYCAGGNLDQKITRTREAGQHFSEPEIMEWFGQIVLALRYIHSKRILHRDLKTANIFLTEHNLIKVGDFGIAAQLEHSFDVKHTCVGSPYYMSPEVCQDIPYNTKSDIWALGCVLYEMCELTQAFKGSNLLALVTKICDCKYDPVSDRYSQELRALVAFMLNPKPEERPSTIALMVHPYVKECFALMVAKDWRASSSPQELHNSGGGDTATHTHTIEADMSSVQAGGLEHDADTFDETQTALAATLRADSDSDDGGGGGNSRTVTKTQRERDVNAGGGGDDDADGSNGGDVGDATVIARPALLSERSAARQRRLIVIGSRAKGTARPDRVSSPRLRSARARKPILPSRHSQHPSVMPPAPQTPPRHQRHHQQQQQQQQQQQMRRSISQPDQIILSPAGSPARSHHHSYSHHQQQQQPRFSRSSSTHGSNSHMSASMGAAKLPPIRHDSVSKSTDVAAITRTSADGRGRTLSDGDTPSLRRPLSFTHRSHQHNQQQQQSVQQAQQHQSHHHLPPQQQRQASTELQPLDETARERSYSLPRTSRPSSHHHTRARAAKQSSGGGDGGGDAAAATESAHVRDSGGADGSGEQQQIQQEQQRRQQGGQKSERDDKGSNQDKKKKQQPQSSSSVRAKGKKTARGAKSTRKGKGAHAGAAAPRKRAKKKGRNGKLTAASNSLATTTTTTTSSKGPKAASTLAATEKRRPRVRARTGPRRVYKRCTAPTPHRASRDGEGEGLRLREAAAQHTALARDDDASGDDDDGDGGGNNDGLDATVGTAAGEGAKAKRGSEIDDDERQQLETMYLEEGFDVASSDDDDGDGDDGDDDDEGDGDDTVEEDEGEGENDDELTWNDVGGGQQSPLPHVNVRRDGVGVVSPRDRQDSSKNTSHLSSDIDADSLDGRHDDTLRGIMHFADWHDDDDEEEDDGGGDDDDDAWGDDGRFHDDRDEEAQSLASTFAKEEDLLHFEDSRHRPHHHRDDEEEEEEEEYDLIEAMSLARIALESRGETQTQERPEKLTVLRFWLEAFAEDYEDEEILEDERIAAPWKSVLIRDCTAVLGQDVFNSVLTYYQELRSTHPWCVLFERPSSASELTTAPELDEEGRALLLSAEPVRSLIGGDDDPHRIAACLSIRELIVFDSSLATPAQGSRIASAIS</sequence>
<dbReference type="EMBL" id="GL832962">
    <property type="protein sequence ID" value="EGD83157.1"/>
    <property type="molecule type" value="Genomic_DNA"/>
</dbReference>
<feature type="compositionally biased region" description="Basic and acidic residues" evidence="9">
    <location>
        <begin position="942"/>
        <end position="958"/>
    </location>
</feature>
<evidence type="ECO:0000313" key="11">
    <source>
        <dbReference type="EMBL" id="EGD83157.1"/>
    </source>
</evidence>
<feature type="compositionally biased region" description="Basic and acidic residues" evidence="9">
    <location>
        <begin position="804"/>
        <end position="830"/>
    </location>
</feature>
<feature type="compositionally biased region" description="Basic and acidic residues" evidence="9">
    <location>
        <begin position="683"/>
        <end position="694"/>
    </location>
</feature>
<evidence type="ECO:0000256" key="4">
    <source>
        <dbReference type="ARBA" id="ARBA00022741"/>
    </source>
</evidence>
<evidence type="ECO:0000256" key="3">
    <source>
        <dbReference type="ARBA" id="ARBA00022679"/>
    </source>
</evidence>
<feature type="compositionally biased region" description="Low complexity" evidence="9">
    <location>
        <begin position="665"/>
        <end position="682"/>
    </location>
</feature>
<protein>
    <recommendedName>
        <fullName evidence="1">non-specific serine/threonine protein kinase</fullName>
        <ecNumber evidence="1">2.7.11.1</ecNumber>
    </recommendedName>
</protein>
<dbReference type="STRING" id="946362.F2U5E1"/>
<dbReference type="SUPFAM" id="SSF56112">
    <property type="entry name" value="Protein kinase-like (PK-like)"/>
    <property type="match status" value="1"/>
</dbReference>
<dbReference type="InterPro" id="IPR008271">
    <property type="entry name" value="Ser/Thr_kinase_AS"/>
</dbReference>
<organism evidence="12">
    <name type="scientific">Salpingoeca rosetta (strain ATCC 50818 / BSB-021)</name>
    <dbReference type="NCBI Taxonomy" id="946362"/>
    <lineage>
        <taxon>Eukaryota</taxon>
        <taxon>Choanoflagellata</taxon>
        <taxon>Craspedida</taxon>
        <taxon>Salpingoecidae</taxon>
        <taxon>Salpingoeca</taxon>
    </lineage>
</organism>
<keyword evidence="12" id="KW-1185">Reference proteome</keyword>